<feature type="region of interest" description="Disordered" evidence="9">
    <location>
        <begin position="1"/>
        <end position="29"/>
    </location>
</feature>
<feature type="transmembrane region" description="Helical" evidence="10">
    <location>
        <begin position="198"/>
        <end position="216"/>
    </location>
</feature>
<evidence type="ECO:0000256" key="4">
    <source>
        <dbReference type="ARBA" id="ARBA00022692"/>
    </source>
</evidence>
<proteinExistence type="predicted"/>
<feature type="transmembrane region" description="Helical" evidence="10">
    <location>
        <begin position="427"/>
        <end position="449"/>
    </location>
</feature>
<dbReference type="GO" id="GO:0015079">
    <property type="term" value="F:potassium ion transmembrane transporter activity"/>
    <property type="evidence" value="ECO:0007669"/>
    <property type="project" value="InterPro"/>
</dbReference>
<evidence type="ECO:0000259" key="11">
    <source>
        <dbReference type="Pfam" id="PF02705"/>
    </source>
</evidence>
<name>A0A061B4Z9_RHOTO</name>
<gene>
    <name evidence="13" type="ORF">RHTO0S_09e05732g</name>
</gene>
<evidence type="ECO:0000313" key="13">
    <source>
        <dbReference type="EMBL" id="CDR44533.1"/>
    </source>
</evidence>
<evidence type="ECO:0000256" key="1">
    <source>
        <dbReference type="ARBA" id="ARBA00004141"/>
    </source>
</evidence>
<keyword evidence="2" id="KW-0813">Transport</keyword>
<protein>
    <submittedName>
        <fullName evidence="13">RHTO0S09e05732g1_1</fullName>
    </submittedName>
</protein>
<feature type="compositionally biased region" description="Basic and acidic residues" evidence="9">
    <location>
        <begin position="535"/>
        <end position="550"/>
    </location>
</feature>
<keyword evidence="8 10" id="KW-0472">Membrane</keyword>
<keyword evidence="3" id="KW-0633">Potassium transport</keyword>
<feature type="region of interest" description="Disordered" evidence="9">
    <location>
        <begin position="557"/>
        <end position="576"/>
    </location>
</feature>
<feature type="region of interest" description="Disordered" evidence="9">
    <location>
        <begin position="529"/>
        <end position="550"/>
    </location>
</feature>
<evidence type="ECO:0000256" key="7">
    <source>
        <dbReference type="ARBA" id="ARBA00023065"/>
    </source>
</evidence>
<evidence type="ECO:0000256" key="3">
    <source>
        <dbReference type="ARBA" id="ARBA00022538"/>
    </source>
</evidence>
<dbReference type="PANTHER" id="PTHR30540">
    <property type="entry name" value="OSMOTIC STRESS POTASSIUM TRANSPORTER"/>
    <property type="match status" value="1"/>
</dbReference>
<dbReference type="GO" id="GO:0016020">
    <property type="term" value="C:membrane"/>
    <property type="evidence" value="ECO:0007669"/>
    <property type="project" value="UniProtKB-SubCell"/>
</dbReference>
<organism evidence="13">
    <name type="scientific">Rhodotorula toruloides</name>
    <name type="common">Yeast</name>
    <name type="synonym">Rhodosporidium toruloides</name>
    <dbReference type="NCBI Taxonomy" id="5286"/>
    <lineage>
        <taxon>Eukaryota</taxon>
        <taxon>Fungi</taxon>
        <taxon>Dikarya</taxon>
        <taxon>Basidiomycota</taxon>
        <taxon>Pucciniomycotina</taxon>
        <taxon>Microbotryomycetes</taxon>
        <taxon>Sporidiobolales</taxon>
        <taxon>Sporidiobolaceae</taxon>
        <taxon>Rhodotorula</taxon>
    </lineage>
</organism>
<dbReference type="AlphaFoldDB" id="A0A061B4Z9"/>
<feature type="transmembrane region" description="Helical" evidence="10">
    <location>
        <begin position="456"/>
        <end position="478"/>
    </location>
</feature>
<keyword evidence="6 10" id="KW-1133">Transmembrane helix</keyword>
<dbReference type="Pfam" id="PF02705">
    <property type="entry name" value="K_trans"/>
    <property type="match status" value="1"/>
</dbReference>
<feature type="transmembrane region" description="Helical" evidence="10">
    <location>
        <begin position="39"/>
        <end position="65"/>
    </location>
</feature>
<dbReference type="Pfam" id="PF22776">
    <property type="entry name" value="K_trans_C"/>
    <property type="match status" value="1"/>
</dbReference>
<feature type="transmembrane region" description="Helical" evidence="10">
    <location>
        <begin position="399"/>
        <end position="421"/>
    </location>
</feature>
<keyword evidence="5" id="KW-0630">Potassium</keyword>
<comment type="subcellular location">
    <subcellularLocation>
        <location evidence="1">Membrane</location>
        <topology evidence="1">Multi-pass membrane protein</topology>
    </subcellularLocation>
</comment>
<feature type="domain" description="K+ potassium transporter integral membrane" evidence="11">
    <location>
        <begin position="42"/>
        <end position="525"/>
    </location>
</feature>
<evidence type="ECO:0000256" key="8">
    <source>
        <dbReference type="ARBA" id="ARBA00023136"/>
    </source>
</evidence>
<evidence type="ECO:0000256" key="5">
    <source>
        <dbReference type="ARBA" id="ARBA00022958"/>
    </source>
</evidence>
<dbReference type="EMBL" id="LK052944">
    <property type="protein sequence ID" value="CDR44533.1"/>
    <property type="molecule type" value="Genomic_DNA"/>
</dbReference>
<feature type="transmembrane region" description="Helical" evidence="10">
    <location>
        <begin position="484"/>
        <end position="505"/>
    </location>
</feature>
<feature type="transmembrane region" description="Helical" evidence="10">
    <location>
        <begin position="228"/>
        <end position="254"/>
    </location>
</feature>
<dbReference type="InterPro" id="IPR053952">
    <property type="entry name" value="K_trans_C"/>
</dbReference>
<dbReference type="InterPro" id="IPR003855">
    <property type="entry name" value="K+_transporter"/>
</dbReference>
<feature type="transmembrane region" description="Helical" evidence="10">
    <location>
        <begin position="274"/>
        <end position="293"/>
    </location>
</feature>
<reference evidence="13" key="1">
    <citation type="journal article" date="2014" name="Genome Announc.">
        <title>Draft genome sequence of Rhodosporidium toruloides CECT1137, an oleaginous yeast of biotechnological interest.</title>
        <authorList>
            <person name="Morin N."/>
            <person name="Calcas X."/>
            <person name="Devillers H."/>
            <person name="Durrens P."/>
            <person name="Sherman D.J."/>
            <person name="Nicaud J.-M."/>
            <person name="Neuveglise C."/>
        </authorList>
    </citation>
    <scope>NUCLEOTIDE SEQUENCE</scope>
    <source>
        <strain evidence="13">CECT1137</strain>
    </source>
</reference>
<sequence length="772" mass="82756">MAASTAAAPANQELKSESAFTNASFEPPERPKITTRQTLVLAFLSLGVIYGDIGTSTLYTLNGIFPAAGAMPSEEDIVGGVSAIVWAILLVPVIKYCLIALEFGTSHGEGGPFAVFTTLYPPRQSKQDGWRTLTTYTMATAPPSSLAATSFLHRPLIKLFLFCLTLFGVCLTVADGMLTPAVSVTSAIVGLSYGAPKAANAVVGISCGVLVVLFMVQPFGTKKIATLFSPIVLVWLGLNGICGIINIAAHPAIFRAFDPSRAVMLFVRTKNFDLLAGVILCITGVEALFANLGQFSKGSIRLAFCCFAAPCLVLQYLGQGAKLVTGGEAVLSNVFFNAIPGGVGGGLWWTVWIFAVLAAVIASQAMITATFSLVEQLVSLNVMPPIRIVHTDSTSRGRIFVPAVNFLVLVGTLGLTIGFGTEAGLTNAYGLAVSGVMIITTTILAVAMAQVKHLPVLVAIGYFLLSAFIDGLFFGASLKKVPTGAWFSIGLATILLVLLLGWSWARGLEEQFDKNHRYRLSEIMKPSRGGADAAATEKKDAKEGEGKTETETAAVAQLERGGEAGPVQRRRPHPPAYEATVGGASLARLPVFALFHNHSSSSSDGAPHSFVGFLRSYPALPRIIVFLSVRVVGVPHVTPEDRYLVDRLRQFDGLYTATVSFGYRDKIDLSDVARPLRDRIVALESRSVEGRGALEEKVAKIDEALNGAVTHILPHYHVSADKSSRRPWLVNYLRSFMLEEVYRRVKVNFDAYEGWDFGSEEDVLRMGVAATL</sequence>
<feature type="transmembrane region" description="Helical" evidence="10">
    <location>
        <begin position="77"/>
        <end position="98"/>
    </location>
</feature>
<evidence type="ECO:0000259" key="12">
    <source>
        <dbReference type="Pfam" id="PF22776"/>
    </source>
</evidence>
<accession>A0A061B4Z9</accession>
<feature type="transmembrane region" description="Helical" evidence="10">
    <location>
        <begin position="159"/>
        <end position="178"/>
    </location>
</feature>
<dbReference type="PANTHER" id="PTHR30540:SF83">
    <property type="entry name" value="K+ POTASSIUM TRANSPORTER"/>
    <property type="match status" value="1"/>
</dbReference>
<dbReference type="InterPro" id="IPR053951">
    <property type="entry name" value="K_trans_N"/>
</dbReference>
<evidence type="ECO:0000256" key="6">
    <source>
        <dbReference type="ARBA" id="ARBA00022989"/>
    </source>
</evidence>
<evidence type="ECO:0000256" key="9">
    <source>
        <dbReference type="SAM" id="MobiDB-lite"/>
    </source>
</evidence>
<dbReference type="OrthoDB" id="504708at2759"/>
<dbReference type="NCBIfam" id="TIGR00794">
    <property type="entry name" value="kup"/>
    <property type="match status" value="1"/>
</dbReference>
<evidence type="ECO:0000256" key="10">
    <source>
        <dbReference type="SAM" id="Phobius"/>
    </source>
</evidence>
<feature type="transmembrane region" description="Helical" evidence="10">
    <location>
        <begin position="300"/>
        <end position="318"/>
    </location>
</feature>
<feature type="domain" description="K+ potassium transporter C-terminal" evidence="12">
    <location>
        <begin position="593"/>
        <end position="745"/>
    </location>
</feature>
<keyword evidence="7" id="KW-0406">Ion transport</keyword>
<keyword evidence="4 10" id="KW-0812">Transmembrane</keyword>
<evidence type="ECO:0000256" key="2">
    <source>
        <dbReference type="ARBA" id="ARBA00022448"/>
    </source>
</evidence>